<keyword evidence="1" id="KW-0472">Membrane</keyword>
<keyword evidence="1" id="KW-1133">Transmembrane helix</keyword>
<evidence type="ECO:0000313" key="2">
    <source>
        <dbReference type="EMBL" id="GAA2721632.1"/>
    </source>
</evidence>
<evidence type="ECO:0000313" key="3">
    <source>
        <dbReference type="Proteomes" id="UP001501842"/>
    </source>
</evidence>
<dbReference type="RefSeq" id="WP_344449202.1">
    <property type="nucleotide sequence ID" value="NZ_BAAATZ010000005.1"/>
</dbReference>
<comment type="caution">
    <text evidence="2">The sequence shown here is derived from an EMBL/GenBank/DDBJ whole genome shotgun (WGS) entry which is preliminary data.</text>
</comment>
<name>A0ABN3TZT0_9ACTN</name>
<gene>
    <name evidence="2" type="ORF">GCM10010439_12280</name>
</gene>
<proteinExistence type="predicted"/>
<accession>A0ABN3TZT0</accession>
<reference evidence="2 3" key="1">
    <citation type="journal article" date="2019" name="Int. J. Syst. Evol. Microbiol.">
        <title>The Global Catalogue of Microorganisms (GCM) 10K type strain sequencing project: providing services to taxonomists for standard genome sequencing and annotation.</title>
        <authorList>
            <consortium name="The Broad Institute Genomics Platform"/>
            <consortium name="The Broad Institute Genome Sequencing Center for Infectious Disease"/>
            <person name="Wu L."/>
            <person name="Ma J."/>
        </authorList>
    </citation>
    <scope>NUCLEOTIDE SEQUENCE [LARGE SCALE GENOMIC DNA]</scope>
    <source>
        <strain evidence="2 3">JCM 8201</strain>
    </source>
</reference>
<protein>
    <submittedName>
        <fullName evidence="2">Uncharacterized protein</fullName>
    </submittedName>
</protein>
<keyword evidence="3" id="KW-1185">Reference proteome</keyword>
<dbReference type="Proteomes" id="UP001501842">
    <property type="component" value="Unassembled WGS sequence"/>
</dbReference>
<organism evidence="2 3">
    <name type="scientific">Actinocorallia aurantiaca</name>
    <dbReference type="NCBI Taxonomy" id="46204"/>
    <lineage>
        <taxon>Bacteria</taxon>
        <taxon>Bacillati</taxon>
        <taxon>Actinomycetota</taxon>
        <taxon>Actinomycetes</taxon>
        <taxon>Streptosporangiales</taxon>
        <taxon>Thermomonosporaceae</taxon>
        <taxon>Actinocorallia</taxon>
    </lineage>
</organism>
<evidence type="ECO:0000256" key="1">
    <source>
        <dbReference type="SAM" id="Phobius"/>
    </source>
</evidence>
<feature type="transmembrane region" description="Helical" evidence="1">
    <location>
        <begin position="6"/>
        <end position="25"/>
    </location>
</feature>
<keyword evidence="1" id="KW-0812">Transmembrane</keyword>
<sequence>MKNPSNITLILGIATALVALIGYWSNQFIKRRETKSQVYAEALQAIHRYEELPYVIRRRPGASNEIRAELSEKISEVFVRISYYQTLLGMESLVVSEAYTELFKQTRKTGGPYRKEAWGSPIIASDEEISGVIFYPYDNNPELEICLLAMRRELTPWGWIMRRVTRRKIRRLRQDRPSWNEPDWMRQRRIVSSSEERDRGA</sequence>
<dbReference type="EMBL" id="BAAATZ010000005">
    <property type="protein sequence ID" value="GAA2721632.1"/>
    <property type="molecule type" value="Genomic_DNA"/>
</dbReference>